<keyword evidence="4" id="KW-1185">Reference proteome</keyword>
<sequence length="158" mass="18142">MTDQNKPNSISDSAENTNVLEDETEISNKNSRRKNSSDRSNVKRKRVSFTEMDNTNGDSDAQTYFEGVCSSDTVEDVLEDMEEEIDNALEQTQYKNKLTPANVKNILRHIIANEYVLAMVRNTMKLEHSDGEELGDHSYEPKLTRSKAKEMRKKQYTV</sequence>
<gene>
    <name evidence="3" type="primary">AVEN_150471_1</name>
    <name evidence="3" type="ORF">TNCV_4722921</name>
</gene>
<dbReference type="AlphaFoldDB" id="A0A8X7BFZ8"/>
<evidence type="ECO:0000256" key="1">
    <source>
        <dbReference type="SAM" id="Coils"/>
    </source>
</evidence>
<evidence type="ECO:0000313" key="3">
    <source>
        <dbReference type="EMBL" id="GFY29164.1"/>
    </source>
</evidence>
<evidence type="ECO:0000256" key="2">
    <source>
        <dbReference type="SAM" id="MobiDB-lite"/>
    </source>
</evidence>
<keyword evidence="1" id="KW-0175">Coiled coil</keyword>
<feature type="compositionally biased region" description="Polar residues" evidence="2">
    <location>
        <begin position="1"/>
        <end position="19"/>
    </location>
</feature>
<feature type="coiled-coil region" evidence="1">
    <location>
        <begin position="71"/>
        <end position="98"/>
    </location>
</feature>
<dbReference type="EMBL" id="BMAU01021387">
    <property type="protein sequence ID" value="GFY29164.1"/>
    <property type="molecule type" value="Genomic_DNA"/>
</dbReference>
<name>A0A8X7BFZ8_TRICX</name>
<accession>A0A8X7BFZ8</accession>
<organism evidence="3 4">
    <name type="scientific">Trichonephila clavipes</name>
    <name type="common">Golden silk orbweaver</name>
    <name type="synonym">Nephila clavipes</name>
    <dbReference type="NCBI Taxonomy" id="2585209"/>
    <lineage>
        <taxon>Eukaryota</taxon>
        <taxon>Metazoa</taxon>
        <taxon>Ecdysozoa</taxon>
        <taxon>Arthropoda</taxon>
        <taxon>Chelicerata</taxon>
        <taxon>Arachnida</taxon>
        <taxon>Araneae</taxon>
        <taxon>Araneomorphae</taxon>
        <taxon>Entelegynae</taxon>
        <taxon>Araneoidea</taxon>
        <taxon>Nephilidae</taxon>
        <taxon>Trichonephila</taxon>
    </lineage>
</organism>
<reference evidence="3" key="1">
    <citation type="submission" date="2020-08" db="EMBL/GenBank/DDBJ databases">
        <title>Multicomponent nature underlies the extraordinary mechanical properties of spider dragline silk.</title>
        <authorList>
            <person name="Kono N."/>
            <person name="Nakamura H."/>
            <person name="Mori M."/>
            <person name="Yoshida Y."/>
            <person name="Ohtoshi R."/>
            <person name="Malay A.D."/>
            <person name="Moran D.A.P."/>
            <person name="Tomita M."/>
            <person name="Numata K."/>
            <person name="Arakawa K."/>
        </authorList>
    </citation>
    <scope>NUCLEOTIDE SEQUENCE</scope>
</reference>
<comment type="caution">
    <text evidence="3">The sequence shown here is derived from an EMBL/GenBank/DDBJ whole genome shotgun (WGS) entry which is preliminary data.</text>
</comment>
<evidence type="ECO:0000313" key="4">
    <source>
        <dbReference type="Proteomes" id="UP000887159"/>
    </source>
</evidence>
<feature type="region of interest" description="Disordered" evidence="2">
    <location>
        <begin position="1"/>
        <end position="63"/>
    </location>
</feature>
<feature type="region of interest" description="Disordered" evidence="2">
    <location>
        <begin position="130"/>
        <end position="158"/>
    </location>
</feature>
<feature type="compositionally biased region" description="Basic and acidic residues" evidence="2">
    <location>
        <begin position="130"/>
        <end position="149"/>
    </location>
</feature>
<proteinExistence type="predicted"/>
<protein>
    <submittedName>
        <fullName evidence="3">Uncharacterized protein</fullName>
    </submittedName>
</protein>
<dbReference type="Proteomes" id="UP000887159">
    <property type="component" value="Unassembled WGS sequence"/>
</dbReference>
<feature type="compositionally biased region" description="Polar residues" evidence="2">
    <location>
        <begin position="51"/>
        <end position="62"/>
    </location>
</feature>